<evidence type="ECO:0000313" key="1">
    <source>
        <dbReference type="EMBL" id="OAJ41658.1"/>
    </source>
</evidence>
<dbReference type="Pfam" id="PF08883">
    <property type="entry name" value="DOPA_dioxygen"/>
    <property type="match status" value="1"/>
</dbReference>
<dbReference type="Proteomes" id="UP000077115">
    <property type="component" value="Unassembled WGS sequence"/>
</dbReference>
<evidence type="ECO:0008006" key="3">
    <source>
        <dbReference type="Google" id="ProtNLM"/>
    </source>
</evidence>
<dbReference type="Gene3D" id="3.30.70.1240">
    <property type="entry name" value="DOPA-like domains"/>
    <property type="match status" value="1"/>
</dbReference>
<gene>
    <name evidence="1" type="ORF">BDEG_25224</name>
</gene>
<proteinExistence type="predicted"/>
<dbReference type="AlphaFoldDB" id="A0A177WNG7"/>
<dbReference type="InterPro" id="IPR023389">
    <property type="entry name" value="DOPA-like_sf"/>
</dbReference>
<dbReference type="OrthoDB" id="9970095at2759"/>
<accession>A0A177WNG7</accession>
<dbReference type="EMBL" id="DS022306">
    <property type="protein sequence ID" value="OAJ41658.1"/>
    <property type="molecule type" value="Genomic_DNA"/>
</dbReference>
<dbReference type="PANTHER" id="PTHR36423:SF2">
    <property type="entry name" value="AFR070WP"/>
    <property type="match status" value="1"/>
</dbReference>
<dbReference type="PANTHER" id="PTHR36423">
    <property type="entry name" value="AFR070WP"/>
    <property type="match status" value="1"/>
</dbReference>
<dbReference type="eggNOG" id="ENOG502S305">
    <property type="taxonomic scope" value="Eukaryota"/>
</dbReference>
<evidence type="ECO:0000313" key="2">
    <source>
        <dbReference type="Proteomes" id="UP000077115"/>
    </source>
</evidence>
<sequence length="172" mass="19426">MFSWLFGSKSVCTKPSTAPQLTPEQIAAGNVDEIKEFHFHVYWFLNDPKTETLALALRDRVTALTDSGYFVAKPLKTVNRQPRGPHPIGSYEVWVPCESFAKAYSWFTLNRPKELIILLHPLTRQERIDHSTRAVFLGGPAALPIKLDELSELTDKMPLQYPELGLGYSAPQ</sequence>
<reference evidence="1 2" key="2">
    <citation type="submission" date="2016-05" db="EMBL/GenBank/DDBJ databases">
        <title>Lineage-specific infection strategies underlie the spectrum of fungal disease in amphibians.</title>
        <authorList>
            <person name="Cuomo C.A."/>
            <person name="Farrer R.A."/>
            <person name="James T."/>
            <person name="Longcore J."/>
            <person name="Birren B."/>
        </authorList>
    </citation>
    <scope>NUCLEOTIDE SEQUENCE [LARGE SCALE GENOMIC DNA]</scope>
    <source>
        <strain evidence="1 2">JEL423</strain>
    </source>
</reference>
<name>A0A177WNG7_BATDL</name>
<dbReference type="InterPro" id="IPR014980">
    <property type="entry name" value="DOPA_dioxygen"/>
</dbReference>
<dbReference type="SUPFAM" id="SSF143410">
    <property type="entry name" value="DOPA-like"/>
    <property type="match status" value="1"/>
</dbReference>
<organism evidence="1 2">
    <name type="scientific">Batrachochytrium dendrobatidis (strain JEL423)</name>
    <dbReference type="NCBI Taxonomy" id="403673"/>
    <lineage>
        <taxon>Eukaryota</taxon>
        <taxon>Fungi</taxon>
        <taxon>Fungi incertae sedis</taxon>
        <taxon>Chytridiomycota</taxon>
        <taxon>Chytridiomycota incertae sedis</taxon>
        <taxon>Chytridiomycetes</taxon>
        <taxon>Rhizophydiales</taxon>
        <taxon>Rhizophydiales incertae sedis</taxon>
        <taxon>Batrachochytrium</taxon>
    </lineage>
</organism>
<dbReference type="VEuPathDB" id="FungiDB:BDEG_25224"/>
<reference evidence="1 2" key="1">
    <citation type="submission" date="2006-10" db="EMBL/GenBank/DDBJ databases">
        <title>The Genome Sequence of Batrachochytrium dendrobatidis JEL423.</title>
        <authorList>
            <consortium name="The Broad Institute Genome Sequencing Platform"/>
            <person name="Birren B."/>
            <person name="Lander E."/>
            <person name="Galagan J."/>
            <person name="Cuomo C."/>
            <person name="Devon K."/>
            <person name="Jaffe D."/>
            <person name="Butler J."/>
            <person name="Alvarez P."/>
            <person name="Gnerre S."/>
            <person name="Grabherr M."/>
            <person name="Kleber M."/>
            <person name="Mauceli E."/>
            <person name="Brockman W."/>
            <person name="Young S."/>
            <person name="LaButti K."/>
            <person name="Sykes S."/>
            <person name="DeCaprio D."/>
            <person name="Crawford M."/>
            <person name="Koehrsen M."/>
            <person name="Engels R."/>
            <person name="Montgomery P."/>
            <person name="Pearson M."/>
            <person name="Howarth C."/>
            <person name="Larson L."/>
            <person name="White J."/>
            <person name="O'Leary S."/>
            <person name="Kodira C."/>
            <person name="Zeng Q."/>
            <person name="Yandava C."/>
            <person name="Alvarado L."/>
            <person name="Longcore J."/>
            <person name="James T."/>
        </authorList>
    </citation>
    <scope>NUCLEOTIDE SEQUENCE [LARGE SCALE GENOMIC DNA]</scope>
    <source>
        <strain evidence="1 2">JEL423</strain>
    </source>
</reference>
<protein>
    <recommendedName>
        <fullName evidence="3">DOPA 4,5-dioxygenase</fullName>
    </recommendedName>
</protein>